<dbReference type="AlphaFoldDB" id="A0A9P3GEV6"/>
<comment type="caution">
    <text evidence="2">The sequence shown here is derived from an EMBL/GenBank/DDBJ whole genome shotgun (WGS) entry which is preliminary data.</text>
</comment>
<name>A0A9P3GEV6_9APHY</name>
<sequence length="240" mass="27867">MSRANDLFKIPHVEGAFRRVKVLFGGQYIVDTDDAKLVWLKPSYPVYFFEEKDLSEKYLSPSENFYKGKQEFDIVVGERKALGAATKYTDGDLKGLITITFDAMDSWFEEDEEIFVHPKDPYKRVDVLQSSRHVQVKFKGHVLADSKRAWFLHETGLRIRTYIPKADCNMELLVASHTTSQCPYKGIANYYSVCLPDGTEEADSVWWYRLPNLECIQIRNLAAFYDEKFDVYIDGQLQKK</sequence>
<dbReference type="PANTHER" id="PTHR34310">
    <property type="entry name" value="DUF427 DOMAIN PROTEIN (AFU_ORTHOLOGUE AFUA_3G02220)"/>
    <property type="match status" value="1"/>
</dbReference>
<accession>A0A9P3GEV6</accession>
<evidence type="ECO:0000313" key="3">
    <source>
        <dbReference type="Proteomes" id="UP000703269"/>
    </source>
</evidence>
<dbReference type="OrthoDB" id="18996at2759"/>
<dbReference type="Gene3D" id="2.170.150.40">
    <property type="entry name" value="Domain of unknown function (DUF427)"/>
    <property type="match status" value="2"/>
</dbReference>
<feature type="domain" description="DUF427" evidence="1">
    <location>
        <begin position="134"/>
        <end position="227"/>
    </location>
</feature>
<evidence type="ECO:0000313" key="2">
    <source>
        <dbReference type="EMBL" id="GJE94773.1"/>
    </source>
</evidence>
<organism evidence="2 3">
    <name type="scientific">Phanerochaete sordida</name>
    <dbReference type="NCBI Taxonomy" id="48140"/>
    <lineage>
        <taxon>Eukaryota</taxon>
        <taxon>Fungi</taxon>
        <taxon>Dikarya</taxon>
        <taxon>Basidiomycota</taxon>
        <taxon>Agaricomycotina</taxon>
        <taxon>Agaricomycetes</taxon>
        <taxon>Polyporales</taxon>
        <taxon>Phanerochaetaceae</taxon>
        <taxon>Phanerochaete</taxon>
    </lineage>
</organism>
<dbReference type="InterPro" id="IPR007361">
    <property type="entry name" value="DUF427"/>
</dbReference>
<gene>
    <name evidence="2" type="ORF">PsYK624_109450</name>
</gene>
<dbReference type="PANTHER" id="PTHR34310:SF9">
    <property type="entry name" value="BLR5716 PROTEIN"/>
    <property type="match status" value="1"/>
</dbReference>
<evidence type="ECO:0000259" key="1">
    <source>
        <dbReference type="Pfam" id="PF04248"/>
    </source>
</evidence>
<reference evidence="2 3" key="1">
    <citation type="submission" date="2021-08" db="EMBL/GenBank/DDBJ databases">
        <title>Draft Genome Sequence of Phanerochaete sordida strain YK-624.</title>
        <authorList>
            <person name="Mori T."/>
            <person name="Dohra H."/>
            <person name="Suzuki T."/>
            <person name="Kawagishi H."/>
            <person name="Hirai H."/>
        </authorList>
    </citation>
    <scope>NUCLEOTIDE SEQUENCE [LARGE SCALE GENOMIC DNA]</scope>
    <source>
        <strain evidence="2 3">YK-624</strain>
    </source>
</reference>
<dbReference type="EMBL" id="BPQB01000043">
    <property type="protein sequence ID" value="GJE94773.1"/>
    <property type="molecule type" value="Genomic_DNA"/>
</dbReference>
<dbReference type="Proteomes" id="UP000703269">
    <property type="component" value="Unassembled WGS sequence"/>
</dbReference>
<feature type="domain" description="DUF427" evidence="1">
    <location>
        <begin position="20"/>
        <end position="90"/>
    </location>
</feature>
<dbReference type="Pfam" id="PF04248">
    <property type="entry name" value="NTP_transf_9"/>
    <property type="match status" value="2"/>
</dbReference>
<keyword evidence="3" id="KW-1185">Reference proteome</keyword>
<proteinExistence type="predicted"/>
<protein>
    <submittedName>
        <fullName evidence="2">DUF427 domain-containing protein</fullName>
    </submittedName>
</protein>
<dbReference type="InterPro" id="IPR038694">
    <property type="entry name" value="DUF427_sf"/>
</dbReference>